<evidence type="ECO:0000313" key="2">
    <source>
        <dbReference type="EMBL" id="EGQ9138231.1"/>
    </source>
</evidence>
<feature type="transmembrane region" description="Helical" evidence="1">
    <location>
        <begin position="152"/>
        <end position="169"/>
    </location>
</feature>
<feature type="transmembrane region" description="Helical" evidence="1">
    <location>
        <begin position="189"/>
        <end position="215"/>
    </location>
</feature>
<evidence type="ECO:0000313" key="3">
    <source>
        <dbReference type="Proteomes" id="UP000714625"/>
    </source>
</evidence>
<protein>
    <submittedName>
        <fullName evidence="2">Uncharacterized protein</fullName>
    </submittedName>
</protein>
<keyword evidence="1" id="KW-0812">Transmembrane</keyword>
<feature type="transmembrane region" description="Helical" evidence="1">
    <location>
        <begin position="28"/>
        <end position="46"/>
    </location>
</feature>
<feature type="transmembrane region" description="Helical" evidence="1">
    <location>
        <begin position="52"/>
        <end position="68"/>
    </location>
</feature>
<comment type="caution">
    <text evidence="2">The sequence shown here is derived from an EMBL/GenBank/DDBJ whole genome shotgun (WGS) entry which is preliminary data.</text>
</comment>
<keyword evidence="1" id="KW-0472">Membrane</keyword>
<evidence type="ECO:0000256" key="1">
    <source>
        <dbReference type="SAM" id="Phobius"/>
    </source>
</evidence>
<accession>A0AA36UW76</accession>
<keyword evidence="1" id="KW-1133">Transmembrane helix</keyword>
<organism evidence="2 3">
    <name type="scientific">Vibrio alginolyticus</name>
    <dbReference type="NCBI Taxonomy" id="663"/>
    <lineage>
        <taxon>Bacteria</taxon>
        <taxon>Pseudomonadati</taxon>
        <taxon>Pseudomonadota</taxon>
        <taxon>Gammaproteobacteria</taxon>
        <taxon>Vibrionales</taxon>
        <taxon>Vibrionaceae</taxon>
        <taxon>Vibrio</taxon>
    </lineage>
</organism>
<reference evidence="2" key="1">
    <citation type="submission" date="2019-11" db="EMBL/GenBank/DDBJ databases">
        <authorList>
            <consortium name="PulseNet: The National Subtyping Network for Foodborne Disease Surveillance"/>
            <person name="Tarr C.L."/>
            <person name="Trees E."/>
            <person name="Katz L.S."/>
            <person name="Carleton-Romer H.A."/>
            <person name="Stroika S."/>
            <person name="Kucerova Z."/>
            <person name="Roache K.F."/>
            <person name="Sabol A.L."/>
            <person name="Besser J."/>
            <person name="Gerner-Smidt P."/>
        </authorList>
    </citation>
    <scope>NUCLEOTIDE SEQUENCE</scope>
    <source>
        <strain evidence="2">PNUSAV001129</strain>
    </source>
</reference>
<dbReference type="EMBL" id="AAXMUW010000113">
    <property type="protein sequence ID" value="EGQ9138231.1"/>
    <property type="molecule type" value="Genomic_DNA"/>
</dbReference>
<dbReference type="Proteomes" id="UP000714625">
    <property type="component" value="Unassembled WGS sequence"/>
</dbReference>
<gene>
    <name evidence="2" type="ORF">GHY86_24350</name>
</gene>
<dbReference type="AlphaFoldDB" id="A0AA36UW76"/>
<proteinExistence type="predicted"/>
<name>A0AA36UW76_VIBAL</name>
<sequence length="254" mass="29403">MVLEELRYLSRIYYQNTVSFSYFEARGILYLIVALILFLLSAYFQIALRIDLLSILLMIFAGLLLAKARRRYDRNLIRHLSNFTLLNSDNVDHHKAVYLQTLVSHIGSSLFDAMKDLKEIREIAKSEHGLSSRSEWSRFCNFIYNPDSKNRILSLVIYLISLVALIVVPRSDNDSGFYHLISHLSFSEAWGYLMFAAFFIVLGYVVLVLPVMYLYKFGVVPMLLKTSSVDALSRFFISELAKYAYLDNRVQRSS</sequence>